<dbReference type="InterPro" id="IPR019861">
    <property type="entry name" value="PorP/SprF_Bacteroidetes"/>
</dbReference>
<feature type="signal peptide" evidence="1">
    <location>
        <begin position="1"/>
        <end position="23"/>
    </location>
</feature>
<evidence type="ECO:0000313" key="2">
    <source>
        <dbReference type="EMBL" id="SDL05545.1"/>
    </source>
</evidence>
<dbReference type="AlphaFoldDB" id="A0A1G9GY74"/>
<dbReference type="EMBL" id="FNFO01000004">
    <property type="protein sequence ID" value="SDL05545.1"/>
    <property type="molecule type" value="Genomic_DNA"/>
</dbReference>
<protein>
    <submittedName>
        <fullName evidence="2">Type IX secretion system membrane protein, PorP/SprF family</fullName>
    </submittedName>
</protein>
<name>A0A1G9GY74_9BACT</name>
<keyword evidence="1" id="KW-0732">Signal</keyword>
<dbReference type="NCBIfam" id="TIGR03519">
    <property type="entry name" value="T9SS_PorP_fam"/>
    <property type="match status" value="1"/>
</dbReference>
<feature type="chain" id="PRO_5011449953" evidence="1">
    <location>
        <begin position="24"/>
        <end position="347"/>
    </location>
</feature>
<proteinExistence type="predicted"/>
<dbReference type="RefSeq" id="WP_089682202.1">
    <property type="nucleotide sequence ID" value="NZ_FNFO01000004.1"/>
</dbReference>
<accession>A0A1G9GY74</accession>
<dbReference type="OrthoDB" id="1186563at2"/>
<dbReference type="Pfam" id="PF11751">
    <property type="entry name" value="PorP_SprF"/>
    <property type="match status" value="1"/>
</dbReference>
<reference evidence="2 3" key="1">
    <citation type="submission" date="2016-10" db="EMBL/GenBank/DDBJ databases">
        <authorList>
            <person name="de Groot N.N."/>
        </authorList>
    </citation>
    <scope>NUCLEOTIDE SEQUENCE [LARGE SCALE GENOMIC DNA]</scope>
    <source>
        <strain evidence="2 3">DSM 25186</strain>
    </source>
</reference>
<keyword evidence="3" id="KW-1185">Reference proteome</keyword>
<dbReference type="STRING" id="1075417.SAMN05421823_104253"/>
<evidence type="ECO:0000313" key="3">
    <source>
        <dbReference type="Proteomes" id="UP000198510"/>
    </source>
</evidence>
<dbReference type="Proteomes" id="UP000198510">
    <property type="component" value="Unassembled WGS sequence"/>
</dbReference>
<sequence length="347" mass="38826">MNRTLTRYYVFFTLLLTISSLRAQDAQFSQFYASSLYLNPALAGLEQDLTFSANYRSQWQSIVVPYLTNQVSVIAPLWRERIEPVHVGGIGFSVFNDRAGDGNLNTTGVNMTFAYDLLARNQGMALVVAGQGGLVQRSLDMTNTEWGEQFNPFIGFDPSVPVNISMLNSRRTFADVAAGLMWAYNPLREAVRSPVSFYAGVAGSHLNSPDESMRQGFSSSLPILLKAHTGADFRVSDKLHLSPNLLWMQQSELQQLNGGVYLRYQVVPHPFGLLGESEFMLGGWYRYGDAFIINTGLSTPAFTVGFSYDVNSSGLRYNTKGRGAYELSLTIRNFKEHRRKRFSTPRI</sequence>
<organism evidence="2 3">
    <name type="scientific">Catalinimonas alkaloidigena</name>
    <dbReference type="NCBI Taxonomy" id="1075417"/>
    <lineage>
        <taxon>Bacteria</taxon>
        <taxon>Pseudomonadati</taxon>
        <taxon>Bacteroidota</taxon>
        <taxon>Cytophagia</taxon>
        <taxon>Cytophagales</taxon>
        <taxon>Catalimonadaceae</taxon>
        <taxon>Catalinimonas</taxon>
    </lineage>
</organism>
<evidence type="ECO:0000256" key="1">
    <source>
        <dbReference type="SAM" id="SignalP"/>
    </source>
</evidence>
<gene>
    <name evidence="2" type="ORF">SAMN05421823_104253</name>
</gene>